<evidence type="ECO:0000256" key="4">
    <source>
        <dbReference type="ARBA" id="ARBA00023136"/>
    </source>
</evidence>
<feature type="compositionally biased region" description="Basic and acidic residues" evidence="5">
    <location>
        <begin position="366"/>
        <end position="383"/>
    </location>
</feature>
<dbReference type="Proteomes" id="UP000799779">
    <property type="component" value="Unassembled WGS sequence"/>
</dbReference>
<evidence type="ECO:0000256" key="1">
    <source>
        <dbReference type="ARBA" id="ARBA00004141"/>
    </source>
</evidence>
<proteinExistence type="predicted"/>
<reference evidence="7" key="1">
    <citation type="journal article" date="2020" name="Stud. Mycol.">
        <title>101 Dothideomycetes genomes: a test case for predicting lifestyles and emergence of pathogens.</title>
        <authorList>
            <person name="Haridas S."/>
            <person name="Albert R."/>
            <person name="Binder M."/>
            <person name="Bloem J."/>
            <person name="Labutti K."/>
            <person name="Salamov A."/>
            <person name="Andreopoulos B."/>
            <person name="Baker S."/>
            <person name="Barry K."/>
            <person name="Bills G."/>
            <person name="Bluhm B."/>
            <person name="Cannon C."/>
            <person name="Castanera R."/>
            <person name="Culley D."/>
            <person name="Daum C."/>
            <person name="Ezra D."/>
            <person name="Gonzalez J."/>
            <person name="Henrissat B."/>
            <person name="Kuo A."/>
            <person name="Liang C."/>
            <person name="Lipzen A."/>
            <person name="Lutzoni F."/>
            <person name="Magnuson J."/>
            <person name="Mondo S."/>
            <person name="Nolan M."/>
            <person name="Ohm R."/>
            <person name="Pangilinan J."/>
            <person name="Park H.-J."/>
            <person name="Ramirez L."/>
            <person name="Alfaro M."/>
            <person name="Sun H."/>
            <person name="Tritt A."/>
            <person name="Yoshinaga Y."/>
            <person name="Zwiers L.-H."/>
            <person name="Turgeon B."/>
            <person name="Goodwin S."/>
            <person name="Spatafora J."/>
            <person name="Crous P."/>
            <person name="Grigoriev I."/>
        </authorList>
    </citation>
    <scope>NUCLEOTIDE SEQUENCE</scope>
    <source>
        <strain evidence="7">CBS 123094</strain>
    </source>
</reference>
<evidence type="ECO:0000256" key="3">
    <source>
        <dbReference type="ARBA" id="ARBA00022989"/>
    </source>
</evidence>
<dbReference type="PANTHER" id="PTHR31465:SF13">
    <property type="entry name" value="RTA1 DOMAIN PROTEIN-RELATED"/>
    <property type="match status" value="1"/>
</dbReference>
<feature type="transmembrane region" description="Helical" evidence="6">
    <location>
        <begin position="230"/>
        <end position="250"/>
    </location>
</feature>
<evidence type="ECO:0000313" key="8">
    <source>
        <dbReference type="Proteomes" id="UP000799779"/>
    </source>
</evidence>
<keyword evidence="2 6" id="KW-0812">Transmembrane</keyword>
<protein>
    <recommendedName>
        <fullName evidence="9">RTA1 domain protein</fullName>
    </recommendedName>
</protein>
<keyword evidence="8" id="KW-1185">Reference proteome</keyword>
<evidence type="ECO:0000256" key="5">
    <source>
        <dbReference type="SAM" id="MobiDB-lite"/>
    </source>
</evidence>
<dbReference type="GO" id="GO:0016020">
    <property type="term" value="C:membrane"/>
    <property type="evidence" value="ECO:0007669"/>
    <property type="project" value="UniProtKB-SubCell"/>
</dbReference>
<feature type="transmembrane region" description="Helical" evidence="6">
    <location>
        <begin position="20"/>
        <end position="37"/>
    </location>
</feature>
<dbReference type="InterPro" id="IPR007568">
    <property type="entry name" value="RTA1"/>
</dbReference>
<accession>A0A6A5WV81</accession>
<comment type="subcellular location">
    <subcellularLocation>
        <location evidence="1">Membrane</location>
        <topology evidence="1">Multi-pass membrane protein</topology>
    </subcellularLocation>
</comment>
<feature type="region of interest" description="Disordered" evidence="5">
    <location>
        <begin position="356"/>
        <end position="383"/>
    </location>
</feature>
<keyword evidence="4 6" id="KW-0472">Membrane</keyword>
<dbReference type="OrthoDB" id="3358017at2759"/>
<dbReference type="EMBL" id="ML977574">
    <property type="protein sequence ID" value="KAF2002975.1"/>
    <property type="molecule type" value="Genomic_DNA"/>
</dbReference>
<dbReference type="PANTHER" id="PTHR31465">
    <property type="entry name" value="PROTEIN RTA1-RELATED"/>
    <property type="match status" value="1"/>
</dbReference>
<evidence type="ECO:0008006" key="9">
    <source>
        <dbReference type="Google" id="ProtNLM"/>
    </source>
</evidence>
<dbReference type="Pfam" id="PF04479">
    <property type="entry name" value="RTA1"/>
    <property type="match status" value="1"/>
</dbReference>
<evidence type="ECO:0000313" key="7">
    <source>
        <dbReference type="EMBL" id="KAF2002975.1"/>
    </source>
</evidence>
<evidence type="ECO:0000256" key="6">
    <source>
        <dbReference type="SAM" id="Phobius"/>
    </source>
</evidence>
<gene>
    <name evidence="7" type="ORF">P154DRAFT_532489</name>
</gene>
<organism evidence="7 8">
    <name type="scientific">Amniculicola lignicola CBS 123094</name>
    <dbReference type="NCBI Taxonomy" id="1392246"/>
    <lineage>
        <taxon>Eukaryota</taxon>
        <taxon>Fungi</taxon>
        <taxon>Dikarya</taxon>
        <taxon>Ascomycota</taxon>
        <taxon>Pezizomycotina</taxon>
        <taxon>Dothideomycetes</taxon>
        <taxon>Pleosporomycetidae</taxon>
        <taxon>Pleosporales</taxon>
        <taxon>Amniculicolaceae</taxon>
        <taxon>Amniculicola</taxon>
    </lineage>
</organism>
<feature type="transmembrane region" description="Helical" evidence="6">
    <location>
        <begin position="49"/>
        <end position="65"/>
    </location>
</feature>
<name>A0A6A5WV81_9PLEO</name>
<keyword evidence="3 6" id="KW-1133">Transmembrane helix</keyword>
<feature type="transmembrane region" description="Helical" evidence="6">
    <location>
        <begin position="77"/>
        <end position="97"/>
    </location>
</feature>
<evidence type="ECO:0000256" key="2">
    <source>
        <dbReference type="ARBA" id="ARBA00022692"/>
    </source>
</evidence>
<sequence length="383" mass="43328">MAMGKYSLGSKWYYAPNKVAPIIFIVLFFISGALHAWQTIKHKSWRTTILLPWAAALMITGFALREAGAYDTESLTYLIASVVLIMSGPPIYALINYMILSRILYYIPYLAPMHPGRVATTFVGLDAVCEVLIGQGAWRMAATDMTDAQRRLGKNLVTASLSLQCALFGAFGLMAAQFHRRASRANVLSQDLKIVFYVLYISATVVTIRCIYRLVEYIEGWDSHIYKNEVYFWVFEAVIMFFNTALLNLYHPGKRLPKSNSVFLARDGITERKGPGWNDERPWIVTMFDPFDIWGIVTGKDKKTQFWDMSDEELERLRAEAKRNKRPVWAGALDPFHLWGERGYLGKYLVKKPIVSSGDGVTASDSVRKEEGKNEASGDAEKV</sequence>
<dbReference type="AlphaFoldDB" id="A0A6A5WV81"/>
<feature type="transmembrane region" description="Helical" evidence="6">
    <location>
        <begin position="156"/>
        <end position="174"/>
    </location>
</feature>
<feature type="transmembrane region" description="Helical" evidence="6">
    <location>
        <begin position="194"/>
        <end position="215"/>
    </location>
</feature>